<dbReference type="eggNOG" id="ENOG502ZGW8">
    <property type="taxonomic scope" value="Bacteria"/>
</dbReference>
<organism evidence="1">
    <name type="scientific">Desulfovibrio sp. U5L</name>
    <dbReference type="NCBI Taxonomy" id="596152"/>
    <lineage>
        <taxon>Bacteria</taxon>
        <taxon>Pseudomonadati</taxon>
        <taxon>Thermodesulfobacteriota</taxon>
        <taxon>Desulfovibrionia</taxon>
        <taxon>Desulfovibrionales</taxon>
        <taxon>Desulfovibrionaceae</taxon>
        <taxon>Desulfovibrio</taxon>
    </lineage>
</organism>
<protein>
    <submittedName>
        <fullName evidence="1">Uncharacterized protein</fullName>
    </submittedName>
</protein>
<dbReference type="STRING" id="596152.DesU5LDRAFT_3371"/>
<sequence length="88" mass="9905">METADKIIAELQAVLPPVFAGQSLDEFTGKAIIWRTIQNARSRREIPADCFGYAGQKVLIVRDPFLAWWRSKLRTSEGRKAEEGRGDA</sequence>
<proteinExistence type="predicted"/>
<evidence type="ECO:0000313" key="1">
    <source>
        <dbReference type="EMBL" id="EIG55000.1"/>
    </source>
</evidence>
<reference evidence="1" key="1">
    <citation type="submission" date="2011-11" db="EMBL/GenBank/DDBJ databases">
        <title>Improved High-Quality Draft sequence of Desulfovibrio sp. U5L.</title>
        <authorList>
            <consortium name="US DOE Joint Genome Institute"/>
            <person name="Lucas S."/>
            <person name="Han J."/>
            <person name="Lapidus A."/>
            <person name="Cheng J.-F."/>
            <person name="Goodwin L."/>
            <person name="Pitluck S."/>
            <person name="Peters L."/>
            <person name="Ovchinnikova G."/>
            <person name="Held B."/>
            <person name="Detter J.C."/>
            <person name="Han C."/>
            <person name="Tapia R."/>
            <person name="Land M."/>
            <person name="Hauser L."/>
            <person name="Kyrpides N."/>
            <person name="Ivanova N."/>
            <person name="Pagani I."/>
            <person name="Gabster J."/>
            <person name="Walker C."/>
            <person name="Stolyar S."/>
            <person name="Stahl D."/>
            <person name="Arkin A."/>
            <person name="Dehal P."/>
            <person name="Hazen T."/>
            <person name="Woyke T."/>
        </authorList>
    </citation>
    <scope>NUCLEOTIDE SEQUENCE [LARGE SCALE GENOMIC DNA]</scope>
    <source>
        <strain evidence="1">U5L</strain>
    </source>
</reference>
<dbReference type="OrthoDB" id="5459607at2"/>
<gene>
    <name evidence="1" type="ORF">DesU5LDRAFT_3371</name>
</gene>
<name>I2Q5E4_9BACT</name>
<dbReference type="HOGENOM" id="CLU_2464101_0_0_7"/>
<dbReference type="AlphaFoldDB" id="I2Q5E4"/>
<accession>I2Q5E4</accession>
<dbReference type="EMBL" id="JH600068">
    <property type="protein sequence ID" value="EIG55000.1"/>
    <property type="molecule type" value="Genomic_DNA"/>
</dbReference>